<organism evidence="1 2">
    <name type="scientific">Paenibacillus yanchengensis</name>
    <dbReference type="NCBI Taxonomy" id="2035833"/>
    <lineage>
        <taxon>Bacteria</taxon>
        <taxon>Bacillati</taxon>
        <taxon>Bacillota</taxon>
        <taxon>Bacilli</taxon>
        <taxon>Bacillales</taxon>
        <taxon>Paenibacillaceae</taxon>
        <taxon>Paenibacillus</taxon>
    </lineage>
</organism>
<dbReference type="RefSeq" id="WP_377771677.1">
    <property type="nucleotide sequence ID" value="NZ_JBHUHO010000029.1"/>
</dbReference>
<evidence type="ECO:0000313" key="2">
    <source>
        <dbReference type="Proteomes" id="UP001597362"/>
    </source>
</evidence>
<dbReference type="SUPFAM" id="SSF81301">
    <property type="entry name" value="Nucleotidyltransferase"/>
    <property type="match status" value="1"/>
</dbReference>
<sequence>MESALIYDAIAILVNRLDDAKHTHPWVIGGSTALMLRGLALTPRDIDIYCDLNSVNFLCERLNDYMVEAPNYSVTNIYSSTLARFQIAGVSVELVGDFTVRTACSSYHIQVEQLLSPYSDTITVPACTESTALPLVPLAHELLFNYLRGREDRLLQVTSIFQKQYNTHFPAFKALVGANVLSEADRIHLHRIIAI</sequence>
<evidence type="ECO:0000313" key="1">
    <source>
        <dbReference type="EMBL" id="MFD2115972.1"/>
    </source>
</evidence>
<accession>A0ABW4YJQ6</accession>
<protein>
    <recommendedName>
        <fullName evidence="3">Nucleotidyl transferase AbiEii/AbiGii toxin family protein</fullName>
    </recommendedName>
</protein>
<gene>
    <name evidence="1" type="ORF">ACFSJH_09575</name>
</gene>
<dbReference type="Gene3D" id="3.30.460.40">
    <property type="match status" value="1"/>
</dbReference>
<dbReference type="InterPro" id="IPR043519">
    <property type="entry name" value="NT_sf"/>
</dbReference>
<proteinExistence type="predicted"/>
<reference evidence="2" key="1">
    <citation type="journal article" date="2019" name="Int. J. Syst. Evol. Microbiol.">
        <title>The Global Catalogue of Microorganisms (GCM) 10K type strain sequencing project: providing services to taxonomists for standard genome sequencing and annotation.</title>
        <authorList>
            <consortium name="The Broad Institute Genomics Platform"/>
            <consortium name="The Broad Institute Genome Sequencing Center for Infectious Disease"/>
            <person name="Wu L."/>
            <person name="Ma J."/>
        </authorList>
    </citation>
    <scope>NUCLEOTIDE SEQUENCE [LARGE SCALE GENOMIC DNA]</scope>
    <source>
        <strain evidence="2">GH52</strain>
    </source>
</reference>
<dbReference type="EMBL" id="JBHUHO010000029">
    <property type="protein sequence ID" value="MFD2115972.1"/>
    <property type="molecule type" value="Genomic_DNA"/>
</dbReference>
<evidence type="ECO:0008006" key="3">
    <source>
        <dbReference type="Google" id="ProtNLM"/>
    </source>
</evidence>
<comment type="caution">
    <text evidence="1">The sequence shown here is derived from an EMBL/GenBank/DDBJ whole genome shotgun (WGS) entry which is preliminary data.</text>
</comment>
<keyword evidence="2" id="KW-1185">Reference proteome</keyword>
<name>A0ABW4YJQ6_9BACL</name>
<dbReference type="Proteomes" id="UP001597362">
    <property type="component" value="Unassembled WGS sequence"/>
</dbReference>